<comment type="caution">
    <text evidence="1">The sequence shown here is derived from an EMBL/GenBank/DDBJ whole genome shotgun (WGS) entry which is preliminary data.</text>
</comment>
<dbReference type="EMBL" id="QTSX02003591">
    <property type="protein sequence ID" value="KAJ9070124.1"/>
    <property type="molecule type" value="Genomic_DNA"/>
</dbReference>
<organism evidence="1 2">
    <name type="scientific">Entomophthora muscae</name>
    <dbReference type="NCBI Taxonomy" id="34485"/>
    <lineage>
        <taxon>Eukaryota</taxon>
        <taxon>Fungi</taxon>
        <taxon>Fungi incertae sedis</taxon>
        <taxon>Zoopagomycota</taxon>
        <taxon>Entomophthoromycotina</taxon>
        <taxon>Entomophthoromycetes</taxon>
        <taxon>Entomophthorales</taxon>
        <taxon>Entomophthoraceae</taxon>
        <taxon>Entomophthora</taxon>
    </lineage>
</organism>
<reference evidence="1" key="1">
    <citation type="submission" date="2022-04" db="EMBL/GenBank/DDBJ databases">
        <title>Genome of the entomopathogenic fungus Entomophthora muscae.</title>
        <authorList>
            <person name="Elya C."/>
            <person name="Lovett B.R."/>
            <person name="Lee E."/>
            <person name="Macias A.M."/>
            <person name="Hajek A.E."/>
            <person name="De Bivort B.L."/>
            <person name="Kasson M.T."/>
            <person name="De Fine Licht H.H."/>
            <person name="Stajich J.E."/>
        </authorList>
    </citation>
    <scope>NUCLEOTIDE SEQUENCE</scope>
    <source>
        <strain evidence="1">Berkeley</strain>
    </source>
</reference>
<dbReference type="Proteomes" id="UP001165960">
    <property type="component" value="Unassembled WGS sequence"/>
</dbReference>
<proteinExistence type="predicted"/>
<sequence length="168" mass="18347">MIMINTLFCAHPKSFRDNTQKVMMVAAQLKDNSREAFLTSLQEELDLFTLLRPIPGENELCNHPCWGQDLSLHGAHLPDPGKGQSGDLHTTIPTVRNINFIIPANLEINSSTLVNSFPTGCSFTPKKEILVGSISSKLPFEVEFNQQHQSLLVGTGMNPGSLSTTTGA</sequence>
<evidence type="ECO:0000313" key="1">
    <source>
        <dbReference type="EMBL" id="KAJ9070124.1"/>
    </source>
</evidence>
<accession>A0ACC2T6E3</accession>
<keyword evidence="2" id="KW-1185">Reference proteome</keyword>
<protein>
    <submittedName>
        <fullName evidence="1">Uncharacterized protein</fullName>
    </submittedName>
</protein>
<name>A0ACC2T6E3_9FUNG</name>
<evidence type="ECO:0000313" key="2">
    <source>
        <dbReference type="Proteomes" id="UP001165960"/>
    </source>
</evidence>
<gene>
    <name evidence="1" type="ORF">DSO57_1011739</name>
</gene>